<dbReference type="Proteomes" id="UP000577419">
    <property type="component" value="Unassembled WGS sequence"/>
</dbReference>
<dbReference type="EMBL" id="JAGVWF010000011">
    <property type="protein sequence ID" value="MBS3058971.1"/>
    <property type="molecule type" value="Genomic_DNA"/>
</dbReference>
<reference evidence="3" key="1">
    <citation type="journal article" date="2020" name="bioRxiv">
        <title>A rank-normalized archaeal taxonomy based on genome phylogeny resolves widespread incomplete and uneven classifications.</title>
        <authorList>
            <person name="Rinke C."/>
            <person name="Chuvochina M."/>
            <person name="Mussig A.J."/>
            <person name="Chaumeil P.-A."/>
            <person name="Waite D.W."/>
            <person name="Whitman W.B."/>
            <person name="Parks D.H."/>
            <person name="Hugenholtz P."/>
        </authorList>
    </citation>
    <scope>NUCLEOTIDE SEQUENCE [LARGE SCALE GENOMIC DNA]</scope>
</reference>
<proteinExistence type="predicted"/>
<evidence type="ECO:0000313" key="1">
    <source>
        <dbReference type="EMBL" id="HIH08744.1"/>
    </source>
</evidence>
<dbReference type="EMBL" id="DUFG01000025">
    <property type="protein sequence ID" value="HIH08744.1"/>
    <property type="molecule type" value="Genomic_DNA"/>
</dbReference>
<evidence type="ECO:0000313" key="3">
    <source>
        <dbReference type="Proteomes" id="UP000577419"/>
    </source>
</evidence>
<dbReference type="Proteomes" id="UP000683213">
    <property type="component" value="Unassembled WGS sequence"/>
</dbReference>
<name>A0A7J4IVD3_9ARCH</name>
<dbReference type="Gene3D" id="3.30.2310.20">
    <property type="entry name" value="RelE-like"/>
    <property type="match status" value="1"/>
</dbReference>
<reference evidence="2" key="2">
    <citation type="submission" date="2021-03" db="EMBL/GenBank/DDBJ databases">
        <authorList>
            <person name="Jaffe A."/>
        </authorList>
    </citation>
    <scope>NUCLEOTIDE SEQUENCE</scope>
    <source>
        <strain evidence="2">RIFCSPHIGHO2_01_FULL_GW2011_AR10_43_9</strain>
    </source>
</reference>
<gene>
    <name evidence="1" type="ORF">HA237_05255</name>
    <name evidence="2" type="ORF">J4224_00920</name>
</gene>
<sequence length="485" mass="55319">MAFRGTFIERKRNNAISMGNNSGKPNNSIKRRRIIGRQTFQGPSIIRYVNLGAGAGTVAGLGHAFFFRIKASESRAAARQPWFGALESGGNIKVLVERFGGKDLYEIQARSEALKTEIYREYALRGHSTFGNDFKVGFETEASGKMTISLEMKNRPNDPLLDQRLQQIIEKNADYFSDRYVRILGRVSDYQKKHNLKTVGETVNFLQKQEAEKQEATTREPKPMPPSKGDYYNEGALGASTGMTFALLSAVVGKKIAKAVNRRILRRRAKTEQPKKETTFKKPALLELEKGSAPIKFNSEEAQRTNNVVLPHVAEQQYVVTVRRIGMGAGLSRSEAKRLSRRCRTRGIRSDEMKRINTEILEIKRERNTALQKAVDKLPAAVKGEARKFKVETTASASRQIENLDPGTRQIVERKIEELVGPKRDKRLRHLRNKYEIKPTAQLRIIYSRTRDGRKIIEWVSKDHKQTERWLLSQTIARRKKNKNH</sequence>
<accession>A0A7J4IVD3</accession>
<reference evidence="2" key="3">
    <citation type="submission" date="2021-05" db="EMBL/GenBank/DDBJ databases">
        <title>Protein family content uncovers lineage relationships and bacterial pathway maintenance mechanisms in DPANN archaea.</title>
        <authorList>
            <person name="Castelle C.J."/>
            <person name="Meheust R."/>
            <person name="Jaffe A.L."/>
            <person name="Seitz K."/>
            <person name="Gong X."/>
            <person name="Baker B.J."/>
            <person name="Banfield J.F."/>
        </authorList>
    </citation>
    <scope>NUCLEOTIDE SEQUENCE</scope>
    <source>
        <strain evidence="2">RIFCSPHIGHO2_01_FULL_GW2011_AR10_43_9</strain>
    </source>
</reference>
<organism evidence="1 3">
    <name type="scientific">Candidatus Iainarchaeum sp</name>
    <dbReference type="NCBI Taxonomy" id="3101447"/>
    <lineage>
        <taxon>Archaea</taxon>
        <taxon>Candidatus Iainarchaeota</taxon>
        <taxon>Candidatus Iainarchaeia</taxon>
        <taxon>Candidatus Iainarchaeales</taxon>
        <taxon>Candidatus Iainarchaeaceae</taxon>
        <taxon>Candidatus Iainarchaeum</taxon>
    </lineage>
</organism>
<comment type="caution">
    <text evidence="1">The sequence shown here is derived from an EMBL/GenBank/DDBJ whole genome shotgun (WGS) entry which is preliminary data.</text>
</comment>
<dbReference type="AlphaFoldDB" id="A0A7J4IVD3"/>
<protein>
    <submittedName>
        <fullName evidence="1">Uncharacterized protein</fullName>
    </submittedName>
</protein>
<evidence type="ECO:0000313" key="2">
    <source>
        <dbReference type="EMBL" id="MBS3058971.1"/>
    </source>
</evidence>
<dbReference type="InterPro" id="IPR035093">
    <property type="entry name" value="RelE/ParE_toxin_dom_sf"/>
</dbReference>